<dbReference type="OMA" id="QKPRIHR"/>
<evidence type="ECO:0000256" key="1">
    <source>
        <dbReference type="SAM" id="MobiDB-lite"/>
    </source>
</evidence>
<feature type="region of interest" description="Disordered" evidence="1">
    <location>
        <begin position="1"/>
        <end position="127"/>
    </location>
</feature>
<feature type="compositionally biased region" description="Low complexity" evidence="1">
    <location>
        <begin position="30"/>
        <end position="49"/>
    </location>
</feature>
<name>N1PV52_DOTSN</name>
<dbReference type="AlphaFoldDB" id="N1PV52"/>
<dbReference type="GO" id="GO:0000492">
    <property type="term" value="P:box C/D snoRNP assembly"/>
    <property type="evidence" value="ECO:0007669"/>
    <property type="project" value="InterPro"/>
</dbReference>
<dbReference type="PANTHER" id="PTHR38489">
    <property type="entry name" value="HISTONE CHAPERONE DOMAIN-CONTAINING PROTEIN"/>
    <property type="match status" value="1"/>
</dbReference>
<dbReference type="PANTHER" id="PTHR38489:SF1">
    <property type="entry name" value="HISTONE CHAPERONE DOMAIN-CONTAINING PROTEIN"/>
    <property type="match status" value="1"/>
</dbReference>
<dbReference type="HOGENOM" id="CLU_1261478_0_0_1"/>
<feature type="compositionally biased region" description="Acidic residues" evidence="1">
    <location>
        <begin position="85"/>
        <end position="103"/>
    </location>
</feature>
<dbReference type="eggNOG" id="ENOG502SBR7">
    <property type="taxonomic scope" value="Eukaryota"/>
</dbReference>
<feature type="compositionally biased region" description="Basic and acidic residues" evidence="1">
    <location>
        <begin position="112"/>
        <end position="124"/>
    </location>
</feature>
<protein>
    <submittedName>
        <fullName evidence="2">Uncharacterized protein</fullName>
    </submittedName>
</protein>
<feature type="compositionally biased region" description="Acidic residues" evidence="1">
    <location>
        <begin position="183"/>
        <end position="194"/>
    </location>
</feature>
<dbReference type="EMBL" id="KB446536">
    <property type="protein sequence ID" value="EME47356.1"/>
    <property type="molecule type" value="Genomic_DNA"/>
</dbReference>
<accession>N1PV52</accession>
<dbReference type="Pfam" id="PF15370">
    <property type="entry name" value="NOPCHAP1"/>
    <property type="match status" value="1"/>
</dbReference>
<proteinExistence type="predicted"/>
<reference evidence="2 3" key="2">
    <citation type="journal article" date="2012" name="PLoS Pathog.">
        <title>Diverse lifestyles and strategies of plant pathogenesis encoded in the genomes of eighteen Dothideomycetes fungi.</title>
        <authorList>
            <person name="Ohm R.A."/>
            <person name="Feau N."/>
            <person name="Henrissat B."/>
            <person name="Schoch C.L."/>
            <person name="Horwitz B.A."/>
            <person name="Barry K.W."/>
            <person name="Condon B.J."/>
            <person name="Copeland A.C."/>
            <person name="Dhillon B."/>
            <person name="Glaser F."/>
            <person name="Hesse C.N."/>
            <person name="Kosti I."/>
            <person name="LaButti K."/>
            <person name="Lindquist E.A."/>
            <person name="Lucas S."/>
            <person name="Salamov A.A."/>
            <person name="Bradshaw R.E."/>
            <person name="Ciuffetti L."/>
            <person name="Hamelin R.C."/>
            <person name="Kema G.H.J."/>
            <person name="Lawrence C."/>
            <person name="Scott J.A."/>
            <person name="Spatafora J.W."/>
            <person name="Turgeon B.G."/>
            <person name="de Wit P.J.G.M."/>
            <person name="Zhong S."/>
            <person name="Goodwin S.B."/>
            <person name="Grigoriev I.V."/>
        </authorList>
    </citation>
    <scope>NUCLEOTIDE SEQUENCE [LARGE SCALE GENOMIC DNA]</scope>
    <source>
        <strain evidence="3">NZE10 / CBS 128990</strain>
    </source>
</reference>
<feature type="compositionally biased region" description="Low complexity" evidence="1">
    <location>
        <begin position="73"/>
        <end position="84"/>
    </location>
</feature>
<evidence type="ECO:0000313" key="2">
    <source>
        <dbReference type="EMBL" id="EME47356.1"/>
    </source>
</evidence>
<sequence>MGHKRTSAEAELAPVAIRRYSKRGRISSPSDSSEQSMASVSQASAMRSSPGVSESTTQSSPPRQGEFEDDSESTASPVSSGSSSLEDDEEDEDEDEQEGEEEVVTLGGPKKPQIDPKRLKEDAKRLRRKLQAFMPKMRQANSELAAKGVALSMEDVGEDEQHIEMSLGLGVLEEQRDTQAESESGEEEERGDEDVMQTLLGLAGKQNKYTVEEVKEGGT</sequence>
<gene>
    <name evidence="2" type="ORF">DOTSEDRAFT_31803</name>
</gene>
<keyword evidence="3" id="KW-1185">Reference proteome</keyword>
<reference evidence="3" key="1">
    <citation type="journal article" date="2012" name="PLoS Genet.">
        <title>The genomes of the fungal plant pathogens Cladosporium fulvum and Dothistroma septosporum reveal adaptation to different hosts and lifestyles but also signatures of common ancestry.</title>
        <authorList>
            <person name="de Wit P.J.G.M."/>
            <person name="van der Burgt A."/>
            <person name="Oekmen B."/>
            <person name="Stergiopoulos I."/>
            <person name="Abd-Elsalam K.A."/>
            <person name="Aerts A.L."/>
            <person name="Bahkali A.H."/>
            <person name="Beenen H.G."/>
            <person name="Chettri P."/>
            <person name="Cox M.P."/>
            <person name="Datema E."/>
            <person name="de Vries R.P."/>
            <person name="Dhillon B."/>
            <person name="Ganley A.R."/>
            <person name="Griffiths S.A."/>
            <person name="Guo Y."/>
            <person name="Hamelin R.C."/>
            <person name="Henrissat B."/>
            <person name="Kabir M.S."/>
            <person name="Jashni M.K."/>
            <person name="Kema G."/>
            <person name="Klaubauf S."/>
            <person name="Lapidus A."/>
            <person name="Levasseur A."/>
            <person name="Lindquist E."/>
            <person name="Mehrabi R."/>
            <person name="Ohm R.A."/>
            <person name="Owen T.J."/>
            <person name="Salamov A."/>
            <person name="Schwelm A."/>
            <person name="Schijlen E."/>
            <person name="Sun H."/>
            <person name="van den Burg H.A."/>
            <person name="van Ham R.C.H.J."/>
            <person name="Zhang S."/>
            <person name="Goodwin S.B."/>
            <person name="Grigoriev I.V."/>
            <person name="Collemare J."/>
            <person name="Bradshaw R.E."/>
        </authorList>
    </citation>
    <scope>NUCLEOTIDE SEQUENCE [LARGE SCALE GENOMIC DNA]</scope>
    <source>
        <strain evidence="3">NZE10 / CBS 128990</strain>
    </source>
</reference>
<dbReference type="Proteomes" id="UP000016933">
    <property type="component" value="Unassembled WGS sequence"/>
</dbReference>
<dbReference type="STRING" id="675120.N1PV52"/>
<evidence type="ECO:0000313" key="3">
    <source>
        <dbReference type="Proteomes" id="UP000016933"/>
    </source>
</evidence>
<dbReference type="OrthoDB" id="1112980at2759"/>
<feature type="region of interest" description="Disordered" evidence="1">
    <location>
        <begin position="167"/>
        <end position="194"/>
    </location>
</feature>
<feature type="compositionally biased region" description="Polar residues" evidence="1">
    <location>
        <begin position="50"/>
        <end position="62"/>
    </location>
</feature>
<dbReference type="InterPro" id="IPR027921">
    <property type="entry name" value="NOPCHAP1"/>
</dbReference>
<organism evidence="2 3">
    <name type="scientific">Dothistroma septosporum (strain NZE10 / CBS 128990)</name>
    <name type="common">Red band needle blight fungus</name>
    <name type="synonym">Mycosphaerella pini</name>
    <dbReference type="NCBI Taxonomy" id="675120"/>
    <lineage>
        <taxon>Eukaryota</taxon>
        <taxon>Fungi</taxon>
        <taxon>Dikarya</taxon>
        <taxon>Ascomycota</taxon>
        <taxon>Pezizomycotina</taxon>
        <taxon>Dothideomycetes</taxon>
        <taxon>Dothideomycetidae</taxon>
        <taxon>Mycosphaerellales</taxon>
        <taxon>Mycosphaerellaceae</taxon>
        <taxon>Dothistroma</taxon>
    </lineage>
</organism>